<dbReference type="AlphaFoldDB" id="T2M4T6"/>
<dbReference type="SUPFAM" id="SSF51735">
    <property type="entry name" value="NAD(P)-binding Rossmann-fold domains"/>
    <property type="match status" value="1"/>
</dbReference>
<feature type="domain" description="NAD-dependent epimerase/dehydratase" evidence="1">
    <location>
        <begin position="4"/>
        <end position="212"/>
    </location>
</feature>
<accession>T2M4T6</accession>
<dbReference type="PANTHER" id="PTHR11092">
    <property type="entry name" value="SUGAR NUCLEOTIDE EPIMERASE RELATED"/>
    <property type="match status" value="1"/>
</dbReference>
<dbReference type="Gene3D" id="3.40.50.720">
    <property type="entry name" value="NAD(P)-binding Rossmann-like Domain"/>
    <property type="match status" value="1"/>
</dbReference>
<proteinExistence type="evidence at transcript level"/>
<evidence type="ECO:0000313" key="3">
    <source>
        <dbReference type="EMBL" id="CDG67119.1"/>
    </source>
</evidence>
<dbReference type="CDD" id="cd05242">
    <property type="entry name" value="SDR_a8"/>
    <property type="match status" value="1"/>
</dbReference>
<dbReference type="Pfam" id="PF01370">
    <property type="entry name" value="Epimerase"/>
    <property type="match status" value="1"/>
</dbReference>
<dbReference type="InterPro" id="IPR010099">
    <property type="entry name" value="SDR39U1"/>
</dbReference>
<reference evidence="3" key="1">
    <citation type="journal article" date="2013" name="Genome Biol. Evol.">
        <title>Punctuated emergences of genetic and phenotypic innovations in eumetazoan, bilaterian, euteleostome, and hominidae ancestors.</title>
        <authorList>
            <person name="Wenger Y."/>
            <person name="Galliot B."/>
        </authorList>
    </citation>
    <scope>NUCLEOTIDE SEQUENCE</scope>
    <source>
        <tissue evidence="3">Whole animals</tissue>
    </source>
</reference>
<dbReference type="InterPro" id="IPR036291">
    <property type="entry name" value="NAD(P)-bd_dom_sf"/>
</dbReference>
<dbReference type="InterPro" id="IPR001509">
    <property type="entry name" value="Epimerase_deHydtase"/>
</dbReference>
<dbReference type="NCBIfam" id="TIGR01777">
    <property type="entry name" value="yfcH"/>
    <property type="match status" value="1"/>
</dbReference>
<dbReference type="EMBL" id="HAAD01000887">
    <property type="protein sequence ID" value="CDG67119.1"/>
    <property type="molecule type" value="mRNA"/>
</dbReference>
<name>T2M4T6_HYDVU</name>
<sequence length="300" mass="33889">IMKVLLGGGTGFIGRYLSKALIDRGHSVVVISRTPRLKAVTWQQLDSQQSLPDCDAVVNLSGENILNFMRRWNDKYKQDVYESRIGKNKLLVNLICQATKKPKVWVSAHAVGYYPVTDEKEFDEDYVLETPKTYIESLCKDWENSAVLPDTESTRHVGIRIGVVLGPDGGIIQQSYWPFYFGLGGVIGSGKQYFHWVHIKDIVNLFVHAIENEFVSGILNGVAPNPCTNETFTRTFGSVLNRPTWFSVPEFAMKFAAGTERSDIILKGNKVIPKRTLESGFEFQYPDIKNAMKDNFKKIN</sequence>
<dbReference type="InterPro" id="IPR013549">
    <property type="entry name" value="DUF1731"/>
</dbReference>
<dbReference type="Pfam" id="PF08338">
    <property type="entry name" value="DUF1731"/>
    <property type="match status" value="1"/>
</dbReference>
<dbReference type="OrthoDB" id="276721at2759"/>
<feature type="non-terminal residue" evidence="3">
    <location>
        <position position="1"/>
    </location>
</feature>
<dbReference type="PANTHER" id="PTHR11092:SF0">
    <property type="entry name" value="EPIMERASE FAMILY PROTEIN SDR39U1"/>
    <property type="match status" value="1"/>
</dbReference>
<protein>
    <submittedName>
        <fullName evidence="3">Epimerase family protein SDR39U1</fullName>
    </submittedName>
</protein>
<evidence type="ECO:0000259" key="2">
    <source>
        <dbReference type="Pfam" id="PF08338"/>
    </source>
</evidence>
<feature type="domain" description="DUF1731" evidence="2">
    <location>
        <begin position="248"/>
        <end position="294"/>
    </location>
</feature>
<organism evidence="3">
    <name type="scientific">Hydra vulgaris</name>
    <name type="common">Hydra</name>
    <name type="synonym">Hydra attenuata</name>
    <dbReference type="NCBI Taxonomy" id="6087"/>
    <lineage>
        <taxon>Eukaryota</taxon>
        <taxon>Metazoa</taxon>
        <taxon>Cnidaria</taxon>
        <taxon>Hydrozoa</taxon>
        <taxon>Hydroidolina</taxon>
        <taxon>Anthoathecata</taxon>
        <taxon>Aplanulata</taxon>
        <taxon>Hydridae</taxon>
        <taxon>Hydra</taxon>
    </lineage>
</organism>
<gene>
    <name evidence="3" type="primary">SDR39U1</name>
</gene>
<evidence type="ECO:0000259" key="1">
    <source>
        <dbReference type="Pfam" id="PF01370"/>
    </source>
</evidence>